<comment type="similarity">
    <text evidence="1">Belongs to the prokaryotic/mitochondrial release factor family.</text>
</comment>
<dbReference type="EMBL" id="MNPL01016084">
    <property type="protein sequence ID" value="OQR70785.1"/>
    <property type="molecule type" value="Genomic_DNA"/>
</dbReference>
<protein>
    <submittedName>
        <fullName evidence="5">Peptide chain release factor 1-like</fullName>
    </submittedName>
</protein>
<sequence length="260" mass="29140">TACRARFRLLVRPLSSSEFDIREPQARDYLSNLKALLTKNDLTLFGNVSGTKMQRLRETGELYERAELLCEEIMSLERLKKAPFFLSLWYPVALQIWTNIIPIEKIDTREVLLEFNPGVGGQEAMFFNEDLMNMYVKFTESTMGWNVQIIDKGITETGGLRHGTLSVSGQNAGRILKLEGGVHRVQRIPRTEKSGRIHTSTATVAVLPCPEEVDMDANIDTKDLIIKTKRSGGPGGQHVNKTESAVQILHVPTGERSSVQ</sequence>
<accession>A0A1V9XB59</accession>
<evidence type="ECO:0000313" key="5">
    <source>
        <dbReference type="EMBL" id="OQR70785.1"/>
    </source>
</evidence>
<dbReference type="InterPro" id="IPR045853">
    <property type="entry name" value="Pep_chain_release_fac_I_sf"/>
</dbReference>
<proteinExistence type="inferred from homology"/>
<feature type="non-terminal residue" evidence="5">
    <location>
        <position position="1"/>
    </location>
</feature>
<gene>
    <name evidence="5" type="ORF">BIW11_11405</name>
</gene>
<dbReference type="OrthoDB" id="2019491at2759"/>
<evidence type="ECO:0000256" key="1">
    <source>
        <dbReference type="ARBA" id="ARBA00010835"/>
    </source>
</evidence>
<name>A0A1V9XB59_9ACAR</name>
<dbReference type="PROSITE" id="PS00745">
    <property type="entry name" value="RF_PROK_I"/>
    <property type="match status" value="1"/>
</dbReference>
<dbReference type="STRING" id="418985.A0A1V9XB59"/>
<dbReference type="Proteomes" id="UP000192247">
    <property type="component" value="Unassembled WGS sequence"/>
</dbReference>
<dbReference type="SMART" id="SM00937">
    <property type="entry name" value="PCRF"/>
    <property type="match status" value="1"/>
</dbReference>
<keyword evidence="2" id="KW-0488">Methylation</keyword>
<evidence type="ECO:0000259" key="4">
    <source>
        <dbReference type="PROSITE" id="PS00745"/>
    </source>
</evidence>
<dbReference type="InParanoid" id="A0A1V9XB59"/>
<dbReference type="GO" id="GO:0003747">
    <property type="term" value="F:translation release factor activity"/>
    <property type="evidence" value="ECO:0007669"/>
    <property type="project" value="InterPro"/>
</dbReference>
<feature type="domain" description="Prokaryotic-type class I peptide chain release factors" evidence="4">
    <location>
        <begin position="230"/>
        <end position="246"/>
    </location>
</feature>
<organism evidence="5 6">
    <name type="scientific">Tropilaelaps mercedesae</name>
    <dbReference type="NCBI Taxonomy" id="418985"/>
    <lineage>
        <taxon>Eukaryota</taxon>
        <taxon>Metazoa</taxon>
        <taxon>Ecdysozoa</taxon>
        <taxon>Arthropoda</taxon>
        <taxon>Chelicerata</taxon>
        <taxon>Arachnida</taxon>
        <taxon>Acari</taxon>
        <taxon>Parasitiformes</taxon>
        <taxon>Mesostigmata</taxon>
        <taxon>Gamasina</taxon>
        <taxon>Dermanyssoidea</taxon>
        <taxon>Laelapidae</taxon>
        <taxon>Tropilaelaps</taxon>
    </lineage>
</organism>
<dbReference type="Gene3D" id="3.30.70.1660">
    <property type="match status" value="1"/>
</dbReference>
<dbReference type="PANTHER" id="PTHR43804:SF7">
    <property type="entry name" value="LD18447P"/>
    <property type="match status" value="1"/>
</dbReference>
<dbReference type="InterPro" id="IPR000352">
    <property type="entry name" value="Pep_chain_release_fac_I"/>
</dbReference>
<evidence type="ECO:0000256" key="3">
    <source>
        <dbReference type="ARBA" id="ARBA00022917"/>
    </source>
</evidence>
<dbReference type="InterPro" id="IPR005139">
    <property type="entry name" value="PCRF"/>
</dbReference>
<dbReference type="Pfam" id="PF00472">
    <property type="entry name" value="RF-1"/>
    <property type="match status" value="1"/>
</dbReference>
<keyword evidence="3" id="KW-0648">Protein biosynthesis</keyword>
<keyword evidence="6" id="KW-1185">Reference proteome</keyword>
<dbReference type="SUPFAM" id="SSF75620">
    <property type="entry name" value="Release factor"/>
    <property type="match status" value="1"/>
</dbReference>
<dbReference type="Gene3D" id="3.30.160.20">
    <property type="match status" value="1"/>
</dbReference>
<reference evidence="5 6" key="1">
    <citation type="journal article" date="2017" name="Gigascience">
        <title>Draft genome of the honey bee ectoparasitic mite, Tropilaelaps mercedesae, is shaped by the parasitic life history.</title>
        <authorList>
            <person name="Dong X."/>
            <person name="Armstrong S.D."/>
            <person name="Xia D."/>
            <person name="Makepeace B.L."/>
            <person name="Darby A.C."/>
            <person name="Kadowaki T."/>
        </authorList>
    </citation>
    <scope>NUCLEOTIDE SEQUENCE [LARGE SCALE GENOMIC DNA]</scope>
    <source>
        <strain evidence="5">Wuxi-XJTLU</strain>
    </source>
</reference>
<evidence type="ECO:0000313" key="6">
    <source>
        <dbReference type="Proteomes" id="UP000192247"/>
    </source>
</evidence>
<comment type="caution">
    <text evidence="5">The sequence shown here is derived from an EMBL/GenBank/DDBJ whole genome shotgun (WGS) entry which is preliminary data.</text>
</comment>
<dbReference type="PANTHER" id="PTHR43804">
    <property type="entry name" value="LD18447P"/>
    <property type="match status" value="1"/>
</dbReference>
<dbReference type="AlphaFoldDB" id="A0A1V9XB59"/>
<dbReference type="InterPro" id="IPR050057">
    <property type="entry name" value="Prokaryotic/Mito_RF"/>
</dbReference>
<dbReference type="Pfam" id="PF03462">
    <property type="entry name" value="PCRF"/>
    <property type="match status" value="1"/>
</dbReference>
<dbReference type="GO" id="GO:0005737">
    <property type="term" value="C:cytoplasm"/>
    <property type="evidence" value="ECO:0007669"/>
    <property type="project" value="UniProtKB-ARBA"/>
</dbReference>
<evidence type="ECO:0000256" key="2">
    <source>
        <dbReference type="ARBA" id="ARBA00022481"/>
    </source>
</evidence>